<reference evidence="3 4" key="1">
    <citation type="journal article" date="2020" name="Genome Biol. Evol.">
        <title>Comparative genomics of Sclerotiniaceae.</title>
        <authorList>
            <person name="Valero Jimenez C.A."/>
            <person name="Steentjes M."/>
            <person name="Scholten O.E."/>
            <person name="Van Kan J.A.L."/>
        </authorList>
    </citation>
    <scope>NUCLEOTIDE SEQUENCE [LARGE SCALE GENOMIC DNA]</scope>
    <source>
        <strain evidence="3 4">B1</strain>
    </source>
</reference>
<evidence type="ECO:0000256" key="1">
    <source>
        <dbReference type="SAM" id="MobiDB-lite"/>
    </source>
</evidence>
<evidence type="ECO:0000313" key="3">
    <source>
        <dbReference type="EMBL" id="KAF7924251.1"/>
    </source>
</evidence>
<protein>
    <recommendedName>
        <fullName evidence="5">Copper transporter</fullName>
    </recommendedName>
</protein>
<dbReference type="GeneID" id="62234075"/>
<evidence type="ECO:0000256" key="2">
    <source>
        <dbReference type="SAM" id="Phobius"/>
    </source>
</evidence>
<gene>
    <name evidence="3" type="ORF">EAE98_007302</name>
</gene>
<dbReference type="Proteomes" id="UP000783213">
    <property type="component" value="Unassembled WGS sequence"/>
</dbReference>
<feature type="transmembrane region" description="Helical" evidence="2">
    <location>
        <begin position="6"/>
        <end position="30"/>
    </location>
</feature>
<name>A0ABQ7IH88_9HELO</name>
<sequence>MNWEMMFASIIILLAVDFDVAVAVVIYYGLRMNDTKLKFNEDGGGFFFKRSNSDRGTLNDSPEHPPTEPPCALLPR</sequence>
<evidence type="ECO:0000313" key="4">
    <source>
        <dbReference type="Proteomes" id="UP000783213"/>
    </source>
</evidence>
<accession>A0ABQ7IH88</accession>
<dbReference type="RefSeq" id="XP_038808575.1">
    <property type="nucleotide sequence ID" value="XM_038954925.1"/>
</dbReference>
<comment type="caution">
    <text evidence="3">The sequence shown here is derived from an EMBL/GenBank/DDBJ whole genome shotgun (WGS) entry which is preliminary data.</text>
</comment>
<evidence type="ECO:0008006" key="5">
    <source>
        <dbReference type="Google" id="ProtNLM"/>
    </source>
</evidence>
<dbReference type="EMBL" id="RCSX01000017">
    <property type="protein sequence ID" value="KAF7924251.1"/>
    <property type="molecule type" value="Genomic_DNA"/>
</dbReference>
<proteinExistence type="predicted"/>
<organism evidence="3 4">
    <name type="scientific">Botrytis deweyae</name>
    <dbReference type="NCBI Taxonomy" id="2478750"/>
    <lineage>
        <taxon>Eukaryota</taxon>
        <taxon>Fungi</taxon>
        <taxon>Dikarya</taxon>
        <taxon>Ascomycota</taxon>
        <taxon>Pezizomycotina</taxon>
        <taxon>Leotiomycetes</taxon>
        <taxon>Helotiales</taxon>
        <taxon>Sclerotiniaceae</taxon>
        <taxon>Botrytis</taxon>
    </lineage>
</organism>
<keyword evidence="2" id="KW-1133">Transmembrane helix</keyword>
<keyword evidence="2" id="KW-0812">Transmembrane</keyword>
<feature type="region of interest" description="Disordered" evidence="1">
    <location>
        <begin position="51"/>
        <end position="76"/>
    </location>
</feature>
<keyword evidence="2" id="KW-0472">Membrane</keyword>
<keyword evidence="4" id="KW-1185">Reference proteome</keyword>